<dbReference type="Gene3D" id="1.10.418.10">
    <property type="entry name" value="Calponin-like domain"/>
    <property type="match status" value="1"/>
</dbReference>
<dbReference type="SMART" id="SM00033">
    <property type="entry name" value="CH"/>
    <property type="match status" value="1"/>
</dbReference>
<feature type="non-terminal residue" evidence="2">
    <location>
        <position position="1"/>
    </location>
</feature>
<evidence type="ECO:0000259" key="1">
    <source>
        <dbReference type="PROSITE" id="PS50021"/>
    </source>
</evidence>
<dbReference type="Proteomes" id="UP001634394">
    <property type="component" value="Unassembled WGS sequence"/>
</dbReference>
<feature type="domain" description="Calponin-homology (CH)" evidence="1">
    <location>
        <begin position="1"/>
        <end position="102"/>
    </location>
</feature>
<proteinExistence type="predicted"/>
<keyword evidence="3" id="KW-1185">Reference proteome</keyword>
<protein>
    <recommendedName>
        <fullName evidence="1">Calponin-homology (CH) domain-containing protein</fullName>
    </recommendedName>
</protein>
<organism evidence="2 3">
    <name type="scientific">Sinanodonta woodiana</name>
    <name type="common">Chinese pond mussel</name>
    <name type="synonym">Anodonta woodiana</name>
    <dbReference type="NCBI Taxonomy" id="1069815"/>
    <lineage>
        <taxon>Eukaryota</taxon>
        <taxon>Metazoa</taxon>
        <taxon>Spiralia</taxon>
        <taxon>Lophotrochozoa</taxon>
        <taxon>Mollusca</taxon>
        <taxon>Bivalvia</taxon>
        <taxon>Autobranchia</taxon>
        <taxon>Heteroconchia</taxon>
        <taxon>Palaeoheterodonta</taxon>
        <taxon>Unionida</taxon>
        <taxon>Unionoidea</taxon>
        <taxon>Unionidae</taxon>
        <taxon>Unioninae</taxon>
        <taxon>Sinanodonta</taxon>
    </lineage>
</organism>
<evidence type="ECO:0000313" key="2">
    <source>
        <dbReference type="EMBL" id="KAL3873031.1"/>
    </source>
</evidence>
<dbReference type="SUPFAM" id="SSF47576">
    <property type="entry name" value="Calponin-homology domain, CH-domain"/>
    <property type="match status" value="1"/>
</dbReference>
<gene>
    <name evidence="2" type="ORF">ACJMK2_036193</name>
</gene>
<dbReference type="PROSITE" id="PS50021">
    <property type="entry name" value="CH"/>
    <property type="match status" value="1"/>
</dbReference>
<reference evidence="2 3" key="1">
    <citation type="submission" date="2024-11" db="EMBL/GenBank/DDBJ databases">
        <title>Chromosome-level genome assembly of the freshwater bivalve Anodonta woodiana.</title>
        <authorList>
            <person name="Chen X."/>
        </authorList>
    </citation>
    <scope>NUCLEOTIDE SEQUENCE [LARGE SCALE GENOMIC DNA]</scope>
    <source>
        <strain evidence="2">MN2024</strain>
        <tissue evidence="2">Gills</tissue>
    </source>
</reference>
<comment type="caution">
    <text evidence="2">The sequence shown here is derived from an EMBL/GenBank/DDBJ whole genome shotgun (WGS) entry which is preliminary data.</text>
</comment>
<name>A0ABD3WHL4_SINWO</name>
<accession>A0ABD3WHL4</accession>
<evidence type="ECO:0000313" key="3">
    <source>
        <dbReference type="Proteomes" id="UP001634394"/>
    </source>
</evidence>
<dbReference type="InterPro" id="IPR036872">
    <property type="entry name" value="CH_dom_sf"/>
</dbReference>
<dbReference type="AlphaFoldDB" id="A0ABD3WHL4"/>
<dbReference type="Pfam" id="PF00307">
    <property type="entry name" value="CH"/>
    <property type="match status" value="1"/>
</dbReference>
<dbReference type="EMBL" id="JBJQND010000006">
    <property type="protein sequence ID" value="KAL3873031.1"/>
    <property type="molecule type" value="Genomic_DNA"/>
</dbReference>
<sequence length="170" mass="19263">DLTTWVNEVLKKRKLSLVVDLRKSIGDGVTLITLTETLSKVILRGVKSKPDNQEDKVNNTEICVSYLDTLGVDIAGIDATDLVNGNLKSILTLVGNIKKKFDSAQSKMELIDIRVLINWRQYQFCVQSVQHHMELISEYSISNGVDQRFMWSKYSISNGAYVRVLNILWS</sequence>
<dbReference type="InterPro" id="IPR001715">
    <property type="entry name" value="CH_dom"/>
</dbReference>